<feature type="compositionally biased region" description="Basic and acidic residues" evidence="3">
    <location>
        <begin position="1401"/>
        <end position="1413"/>
    </location>
</feature>
<dbReference type="OrthoDB" id="342531at2759"/>
<dbReference type="GO" id="GO:0003723">
    <property type="term" value="F:RNA binding"/>
    <property type="evidence" value="ECO:0007669"/>
    <property type="project" value="TreeGrafter"/>
</dbReference>
<feature type="compositionally biased region" description="Basic and acidic residues" evidence="3">
    <location>
        <begin position="1292"/>
        <end position="1306"/>
    </location>
</feature>
<dbReference type="RefSeq" id="XP_018319321.1">
    <property type="nucleotide sequence ID" value="XM_018463819.1"/>
</dbReference>
<dbReference type="Pfam" id="PF04931">
    <property type="entry name" value="DNA_pol_phi"/>
    <property type="match status" value="1"/>
</dbReference>
<dbReference type="PANTHER" id="PTHR13213">
    <property type="entry name" value="MYB-BINDING PROTEIN 1A FAMILY MEMBER"/>
    <property type="match status" value="1"/>
</dbReference>
<feature type="compositionally biased region" description="Basic and acidic residues" evidence="3">
    <location>
        <begin position="1192"/>
        <end position="1221"/>
    </location>
</feature>
<feature type="compositionally biased region" description="Basic and acidic residues" evidence="3">
    <location>
        <begin position="1166"/>
        <end position="1181"/>
    </location>
</feature>
<dbReference type="GO" id="GO:0003714">
    <property type="term" value="F:transcription corepressor activity"/>
    <property type="evidence" value="ECO:0007669"/>
    <property type="project" value="TreeGrafter"/>
</dbReference>
<dbReference type="InterPro" id="IPR007015">
    <property type="entry name" value="DNA_pol_V/MYBBP1A"/>
</dbReference>
<dbReference type="PANTHER" id="PTHR13213:SF2">
    <property type="entry name" value="MYB-BINDING PROTEIN 1A"/>
    <property type="match status" value="1"/>
</dbReference>
<protein>
    <submittedName>
        <fullName evidence="5">Uncharacterized protein LOC108732835 isoform X1</fullName>
    </submittedName>
</protein>
<name>A0A1W4W5B5_AGRPL</name>
<evidence type="ECO:0000256" key="1">
    <source>
        <dbReference type="ARBA" id="ARBA00004123"/>
    </source>
</evidence>
<gene>
    <name evidence="5" type="primary">LOC108732835</name>
</gene>
<dbReference type="STRING" id="224129.A0A1W4W5B5"/>
<accession>A0A1W4W5B5</accession>
<dbReference type="GO" id="GO:0005730">
    <property type="term" value="C:nucleolus"/>
    <property type="evidence" value="ECO:0007669"/>
    <property type="project" value="InterPro"/>
</dbReference>
<feature type="compositionally biased region" description="Basic and acidic residues" evidence="3">
    <location>
        <begin position="1229"/>
        <end position="1247"/>
    </location>
</feature>
<proteinExistence type="predicted"/>
<evidence type="ECO:0000256" key="2">
    <source>
        <dbReference type="ARBA" id="ARBA00023242"/>
    </source>
</evidence>
<feature type="region of interest" description="Disordered" evidence="3">
    <location>
        <begin position="1082"/>
        <end position="1258"/>
    </location>
</feature>
<feature type="region of interest" description="Disordered" evidence="3">
    <location>
        <begin position="1281"/>
        <end position="1379"/>
    </location>
</feature>
<organism evidence="4 5">
    <name type="scientific">Agrilus planipennis</name>
    <name type="common">Emerald ash borer</name>
    <name type="synonym">Agrilus marcopoli</name>
    <dbReference type="NCBI Taxonomy" id="224129"/>
    <lineage>
        <taxon>Eukaryota</taxon>
        <taxon>Metazoa</taxon>
        <taxon>Ecdysozoa</taxon>
        <taxon>Arthropoda</taxon>
        <taxon>Hexapoda</taxon>
        <taxon>Insecta</taxon>
        <taxon>Pterygota</taxon>
        <taxon>Neoptera</taxon>
        <taxon>Endopterygota</taxon>
        <taxon>Coleoptera</taxon>
        <taxon>Polyphaga</taxon>
        <taxon>Elateriformia</taxon>
        <taxon>Buprestoidea</taxon>
        <taxon>Buprestidae</taxon>
        <taxon>Agrilinae</taxon>
        <taxon>Agrilus</taxon>
    </lineage>
</organism>
<dbReference type="KEGG" id="apln:108732835"/>
<evidence type="ECO:0000313" key="5">
    <source>
        <dbReference type="RefSeq" id="XP_018319321.1"/>
    </source>
</evidence>
<dbReference type="GO" id="GO:0043565">
    <property type="term" value="F:sequence-specific DNA binding"/>
    <property type="evidence" value="ECO:0007669"/>
    <property type="project" value="TreeGrafter"/>
</dbReference>
<sequence>MAKEMTNIKHELSGKHGLSIPNLYPSLCLSKKSLREKMHPSLPPNLENGDNVAEAGDLESVFKKIITGLTSSNKVVRSEYYILLATLLHQYKNVSFEQIRSCIESVIHHYKDCSSTKLIYMNSNSSEDVSNAFMGELLAYGALVRSGAFFRYSESSQKHVIEKILSFRSKQERFSLAASVFFTDIIEQVDEDTFSKLVWPKLKQEIVVPWLDQNLDTLYLIFIAKRRFPDVINACSSIKILNNSELFSADNMKYLCTKLLDVSSYDQLNHPVYSVVSNEIANSVVLIYFVYQLDHCLEEQSLNKLVAVSVILTNIIRALDDLSLLTELLQYNFMLQLQHHFRTPNTSDPDYPKAVARVNEFFETLLTVFRNSYILDQYKVALLKKLLLYPGDLLIDNYFDVKIVRGMTSILHTEGVKELSNLYKKIVTENIKKENKAKVDSPWTLDEKRHASNAFVQLLAHPAVSEEFDWRTEQMRFLIHRGFIDDNSVENIDPQLSDFLRELFYTSLNLKLPNLEQQRSTFSAIFKYVKVLTYQLDLNINLRIKLPPETLEMWKTVNEFINATEGKIKTNEPANLFFQTLILQMTLYLLTGEEMAIACLQEILLSYQKIKSKAQSAWVNEIVMDLLLVLLTYHSDFIQKSVYCMSGYLNEFVTYGTVRKLLPILDASYDNSPHYTEFNEQEFNIYDNENEIIKEAIKGNQFQKYRKYAQQVFETLKVSNTNVIGDNSTTKAMVILKEYAVTILDSYISTNCNLTACLNILATLINSLEATAKMNDCETLNGRLKNCFKTLTSLRKFNSFEGLTSTDLSNFLRALLDKANEENQFKHTTAEICKSCQFIIKCSTLINSTEAAPEPTKRKLNQKLTRTLTIALESFFNSKETSNVFSVFKSIFKQKWICVLYVVPNLYIYGFKPDIKMIKRILALELLTTFYNNHELLKVEKYRAEKFLQDDEVQFSDNIINFFKIQCLNSPQTKPNEKYITNIFRVLTSVINSPTKDDHFDWRSIRDYIRQYRGLTIFTRDAKCAYKELLGKLEPCSSVKDDNKQSLIDLDELNTIRVSKEDLITKLSCCSEKLNNIVLSLKESNHHEQKSNEKDEKGQQKTRKSRSDHGSSPHSGDLKVSKILRVKEKPGSSNIHDGKNKKTNNNNNGDYEYMSIIRKVHKANKGKREPMESRSRSRSNSEDISIVSFEYQEEKSQSKEKVKSGKRKASTEKIEDDKEALKIASNEITDNKTTRPEKDANSDENSMRELSTMSAECKSENLIQTNGLKRSKIKHEVFSKSCPTIDEEADVDLDKGKVTKNVEKLAPKKPSNFNSKDSSQTKIKRTNSPTTNTNPKENLTRKKAQTNMDESVKDDSAISNKGSKPKTKNKSIRNNNKIKSMIKNSNCMFENLIEAITAKSPSERRLLEQEKNTGPKKVGKSPQDLSLASNRASTNIFQDKMVAESQKKTKEKPTVSQKLVFLKTKSH</sequence>
<dbReference type="InParanoid" id="A0A1W4W5B5"/>
<comment type="subcellular location">
    <subcellularLocation>
        <location evidence="1">Nucleus</location>
    </subcellularLocation>
</comment>
<keyword evidence="2" id="KW-0539">Nucleus</keyword>
<feature type="compositionally biased region" description="Polar residues" evidence="3">
    <location>
        <begin position="1311"/>
        <end position="1337"/>
    </location>
</feature>
<feature type="region of interest" description="Disordered" evidence="3">
    <location>
        <begin position="1399"/>
        <end position="1430"/>
    </location>
</feature>
<keyword evidence="4" id="KW-1185">Reference proteome</keyword>
<evidence type="ECO:0000256" key="3">
    <source>
        <dbReference type="SAM" id="MobiDB-lite"/>
    </source>
</evidence>
<dbReference type="FunCoup" id="A0A1W4W5B5">
    <property type="interactions" value="269"/>
</dbReference>
<evidence type="ECO:0000313" key="4">
    <source>
        <dbReference type="Proteomes" id="UP000192223"/>
    </source>
</evidence>
<dbReference type="GeneID" id="108732835"/>
<feature type="compositionally biased region" description="Basic and acidic residues" evidence="3">
    <location>
        <begin position="1083"/>
        <end position="1140"/>
    </location>
</feature>
<reference evidence="5" key="1">
    <citation type="submission" date="2025-08" db="UniProtKB">
        <authorList>
            <consortium name="RefSeq"/>
        </authorList>
    </citation>
    <scope>IDENTIFICATION</scope>
    <source>
        <tissue evidence="5">Entire body</tissue>
    </source>
</reference>
<dbReference type="Proteomes" id="UP000192223">
    <property type="component" value="Unplaced"/>
</dbReference>